<feature type="transmembrane region" description="Helical" evidence="9">
    <location>
        <begin position="366"/>
        <end position="390"/>
    </location>
</feature>
<feature type="transmembrane region" description="Helical" evidence="9">
    <location>
        <begin position="273"/>
        <end position="297"/>
    </location>
</feature>
<feature type="transmembrane region" description="Helical" evidence="9">
    <location>
        <begin position="86"/>
        <end position="107"/>
    </location>
</feature>
<sequence length="489" mass="52477">MATATVERVTMRDDKQVRFGGDRSPRAEGSSYEPLIHHEPPPLGAGVSGPPTPEQHQRRTLLAAGVHLAKIMMGVGILALPRVFSLLGIGTSLLWLAFMAALTYADVVREQLGVTAQALLDLAVIVNCFGLMMIMLVITGDILVGDGGSGEGLLSPECGDRRTVLAVITLLLLAPLVSATRTRTTVGASALGVAAILIWAAITGLLFLVAAYNDQLHTMRWWPHSATFTSKGFESAVQMVAVLPILVVAYLCQMSLGHTMHDLSYIRQSQVDNVSAVALTLSTVAFLVISVCSYGLFGAKSLHPDILRNFTVKALSPLVWTPLAQASFMLVRLGFLISLLATFPLQMAPFRDSLWKLLFRQQLQGPGLWLVTYLTLAGVYFSAAYITSIWEPLIILGSTAGRQQPCWEGRPRGCCVLIALIFPGLLAVSMGEELTETAASRRGRGTYGAVQVLVGVIIGIAGIVRVIFYRDPISDRSRGSCACSSGGQQ</sequence>
<feature type="transmembrane region" description="Helical" evidence="9">
    <location>
        <begin position="232"/>
        <end position="252"/>
    </location>
</feature>
<dbReference type="GO" id="GO:0015179">
    <property type="term" value="F:L-amino acid transmembrane transporter activity"/>
    <property type="evidence" value="ECO:0007669"/>
    <property type="project" value="TreeGrafter"/>
</dbReference>
<feature type="domain" description="Amino acid transporter transmembrane" evidence="10">
    <location>
        <begin position="102"/>
        <end position="362"/>
    </location>
</feature>
<feature type="transmembrane region" description="Helical" evidence="9">
    <location>
        <begin position="191"/>
        <end position="212"/>
    </location>
</feature>
<dbReference type="InterPro" id="IPR013057">
    <property type="entry name" value="AA_transpt_TM"/>
</dbReference>
<comment type="similarity">
    <text evidence="2">Belongs to the amino acid/polyamine transporter 2 family.</text>
</comment>
<accession>E1Z2X2</accession>
<organism evidence="12">
    <name type="scientific">Chlorella variabilis</name>
    <name type="common">Green alga</name>
    <dbReference type="NCBI Taxonomy" id="554065"/>
    <lineage>
        <taxon>Eukaryota</taxon>
        <taxon>Viridiplantae</taxon>
        <taxon>Chlorophyta</taxon>
        <taxon>core chlorophytes</taxon>
        <taxon>Trebouxiophyceae</taxon>
        <taxon>Chlorellales</taxon>
        <taxon>Chlorellaceae</taxon>
        <taxon>Chlorella clade</taxon>
        <taxon>Chlorella</taxon>
    </lineage>
</organism>
<evidence type="ECO:0000256" key="4">
    <source>
        <dbReference type="ARBA" id="ARBA00022692"/>
    </source>
</evidence>
<evidence type="ECO:0000256" key="6">
    <source>
        <dbReference type="ARBA" id="ARBA00022989"/>
    </source>
</evidence>
<evidence type="ECO:0000256" key="5">
    <source>
        <dbReference type="ARBA" id="ARBA00022970"/>
    </source>
</evidence>
<gene>
    <name evidence="11" type="ORF">CHLNCDRAFT_133351</name>
</gene>
<feature type="transmembrane region" description="Helical" evidence="9">
    <location>
        <begin position="449"/>
        <end position="468"/>
    </location>
</feature>
<dbReference type="EMBL" id="GL433835">
    <property type="protein sequence ID" value="EFN60067.1"/>
    <property type="molecule type" value="Genomic_DNA"/>
</dbReference>
<dbReference type="GO" id="GO:0016020">
    <property type="term" value="C:membrane"/>
    <property type="evidence" value="ECO:0007669"/>
    <property type="project" value="UniProtKB-SubCell"/>
</dbReference>
<evidence type="ECO:0000256" key="7">
    <source>
        <dbReference type="ARBA" id="ARBA00023136"/>
    </source>
</evidence>
<feature type="transmembrane region" description="Helical" evidence="9">
    <location>
        <begin position="317"/>
        <end position="345"/>
    </location>
</feature>
<keyword evidence="4 9" id="KW-0812">Transmembrane</keyword>
<dbReference type="RefSeq" id="XP_005852169.1">
    <property type="nucleotide sequence ID" value="XM_005852107.1"/>
</dbReference>
<evidence type="ECO:0000256" key="8">
    <source>
        <dbReference type="SAM" id="MobiDB-lite"/>
    </source>
</evidence>
<feature type="region of interest" description="Disordered" evidence="8">
    <location>
        <begin position="1"/>
        <end position="55"/>
    </location>
</feature>
<dbReference type="PANTHER" id="PTHR22950">
    <property type="entry name" value="AMINO ACID TRANSPORTER"/>
    <property type="match status" value="1"/>
</dbReference>
<dbReference type="Proteomes" id="UP000008141">
    <property type="component" value="Unassembled WGS sequence"/>
</dbReference>
<evidence type="ECO:0000256" key="9">
    <source>
        <dbReference type="SAM" id="Phobius"/>
    </source>
</evidence>
<reference evidence="11 12" key="1">
    <citation type="journal article" date="2010" name="Plant Cell">
        <title>The Chlorella variabilis NC64A genome reveals adaptation to photosymbiosis, coevolution with viruses, and cryptic sex.</title>
        <authorList>
            <person name="Blanc G."/>
            <person name="Duncan G."/>
            <person name="Agarkova I."/>
            <person name="Borodovsky M."/>
            <person name="Gurnon J."/>
            <person name="Kuo A."/>
            <person name="Lindquist E."/>
            <person name="Lucas S."/>
            <person name="Pangilinan J."/>
            <person name="Polle J."/>
            <person name="Salamov A."/>
            <person name="Terry A."/>
            <person name="Yamada T."/>
            <person name="Dunigan D.D."/>
            <person name="Grigoriev I.V."/>
            <person name="Claverie J.M."/>
            <person name="Van Etten J.L."/>
        </authorList>
    </citation>
    <scope>NUCLEOTIDE SEQUENCE [LARGE SCALE GENOMIC DNA]</scope>
    <source>
        <strain evidence="11 12">NC64A</strain>
    </source>
</reference>
<evidence type="ECO:0000313" key="11">
    <source>
        <dbReference type="EMBL" id="EFN60067.1"/>
    </source>
</evidence>
<evidence type="ECO:0000259" key="10">
    <source>
        <dbReference type="Pfam" id="PF01490"/>
    </source>
</evidence>
<dbReference type="GeneID" id="17359345"/>
<keyword evidence="7 9" id="KW-0472">Membrane</keyword>
<name>E1Z2X2_CHLVA</name>
<dbReference type="KEGG" id="cvr:CHLNCDRAFT_133351"/>
<evidence type="ECO:0000256" key="2">
    <source>
        <dbReference type="ARBA" id="ARBA00008066"/>
    </source>
</evidence>
<evidence type="ECO:0000256" key="1">
    <source>
        <dbReference type="ARBA" id="ARBA00004141"/>
    </source>
</evidence>
<proteinExistence type="inferred from homology"/>
<feature type="transmembrane region" description="Helical" evidence="9">
    <location>
        <begin position="119"/>
        <end position="143"/>
    </location>
</feature>
<dbReference type="AlphaFoldDB" id="E1Z2X2"/>
<protein>
    <recommendedName>
        <fullName evidence="10">Amino acid transporter transmembrane domain-containing protein</fullName>
    </recommendedName>
</protein>
<dbReference type="OrthoDB" id="28208at2759"/>
<dbReference type="eggNOG" id="KOG1305">
    <property type="taxonomic scope" value="Eukaryota"/>
</dbReference>
<comment type="subcellular location">
    <subcellularLocation>
        <location evidence="1">Membrane</location>
        <topology evidence="1">Multi-pass membrane protein</topology>
    </subcellularLocation>
</comment>
<keyword evidence="5" id="KW-0029">Amino-acid transport</keyword>
<feature type="transmembrane region" description="Helical" evidence="9">
    <location>
        <begin position="61"/>
        <end position="80"/>
    </location>
</feature>
<feature type="compositionally biased region" description="Basic and acidic residues" evidence="8">
    <location>
        <begin position="9"/>
        <end position="26"/>
    </location>
</feature>
<dbReference type="Pfam" id="PF01490">
    <property type="entry name" value="Aa_trans"/>
    <property type="match status" value="1"/>
</dbReference>
<evidence type="ECO:0000313" key="12">
    <source>
        <dbReference type="Proteomes" id="UP000008141"/>
    </source>
</evidence>
<keyword evidence="3" id="KW-0813">Transport</keyword>
<dbReference type="InParanoid" id="E1Z2X2"/>
<keyword evidence="12" id="KW-1185">Reference proteome</keyword>
<dbReference type="OMA" id="MITLICG"/>
<evidence type="ECO:0000256" key="3">
    <source>
        <dbReference type="ARBA" id="ARBA00022448"/>
    </source>
</evidence>
<feature type="transmembrane region" description="Helical" evidence="9">
    <location>
        <begin position="163"/>
        <end position="179"/>
    </location>
</feature>
<dbReference type="PANTHER" id="PTHR22950:SF458">
    <property type="entry name" value="SODIUM-COUPLED NEUTRAL AMINO ACID TRANSPORTER 11-RELATED"/>
    <property type="match status" value="1"/>
</dbReference>
<keyword evidence="6 9" id="KW-1133">Transmembrane helix</keyword>